<dbReference type="Proteomes" id="UP000000585">
    <property type="component" value="Chromosome"/>
</dbReference>
<proteinExistence type="predicted"/>
<organism evidence="1 2">
    <name type="scientific">Streptococcus pneumoniae serotype 4 (strain ATCC BAA-334 / TIGR4)</name>
    <dbReference type="NCBI Taxonomy" id="170187"/>
    <lineage>
        <taxon>Bacteria</taxon>
        <taxon>Bacillati</taxon>
        <taxon>Bacillota</taxon>
        <taxon>Bacilli</taxon>
        <taxon>Lactobacillales</taxon>
        <taxon>Streptococcaceae</taxon>
        <taxon>Streptococcus</taxon>
    </lineage>
</organism>
<keyword evidence="2" id="KW-1185">Reference proteome</keyword>
<dbReference type="AlphaFoldDB" id="A0A0H2URP1"/>
<dbReference type="KEGG" id="spn:SP_1938"/>
<reference evidence="1 2" key="1">
    <citation type="journal article" date="2001" name="Science">
        <title>Complete genome sequence of a virulent isolate of Streptococcus pneumoniae.</title>
        <authorList>
            <person name="Tettelin H."/>
            <person name="Nelson K.E."/>
            <person name="Paulsen I.T."/>
            <person name="Eisen J.A."/>
            <person name="Read T.D."/>
            <person name="Peterson S."/>
            <person name="Heidelberg J."/>
            <person name="DeBoy R.T."/>
            <person name="Haft D.H."/>
            <person name="Dodson R.J."/>
            <person name="Durkin A.S."/>
            <person name="Gwinn M."/>
            <person name="Kolonay J.F."/>
            <person name="Nelson W.C."/>
            <person name="Peterson J.D."/>
            <person name="Umayam L.A."/>
            <person name="White O."/>
            <person name="Salzberg S.L."/>
            <person name="Lewis M.R."/>
            <person name="Radune D."/>
            <person name="Holtzapple E."/>
            <person name="Khouri H."/>
            <person name="Wolf A.M."/>
            <person name="Utterback T.R."/>
            <person name="Hansen C.L."/>
            <person name="McDonald L.A."/>
            <person name="Feldblyum T.V."/>
            <person name="Angiuoli S."/>
            <person name="Dickinson T."/>
            <person name="Hickey E.K."/>
            <person name="Holt I.E."/>
            <person name="Loftus B.J."/>
            <person name="Yang F."/>
            <person name="Smith H.O."/>
            <person name="Venter J.C."/>
            <person name="Dougherty B.A."/>
            <person name="Morrison D.A."/>
            <person name="Hollingshead S.K."/>
            <person name="Fraser C.M."/>
        </authorList>
    </citation>
    <scope>NUCLEOTIDE SEQUENCE [LARGE SCALE GENOMIC DNA]</scope>
    <source>
        <strain evidence="2">ATCC BAA-334 / TIGR4</strain>
    </source>
</reference>
<dbReference type="EMBL" id="AE005672">
    <property type="protein sequence ID" value="AAK76006.1"/>
    <property type="molecule type" value="Genomic_DNA"/>
</dbReference>
<sequence length="37" mass="4416">MKRTYRDCKNILLKIFLVWGVIVDRMQTLSVLFTVSK</sequence>
<evidence type="ECO:0000313" key="1">
    <source>
        <dbReference type="EMBL" id="AAK76006.1"/>
    </source>
</evidence>
<accession>A0A0H2URP1</accession>
<dbReference type="EnsemblBacteria" id="AAK76006">
    <property type="protein sequence ID" value="AAK76006"/>
    <property type="gene ID" value="SP_1938"/>
</dbReference>
<name>A0A0H2URP1_STRPN</name>
<evidence type="ECO:0000313" key="2">
    <source>
        <dbReference type="Proteomes" id="UP000000585"/>
    </source>
</evidence>
<gene>
    <name evidence="1" type="ordered locus">SP_1938</name>
</gene>
<dbReference type="PaxDb" id="170187-SP_1938"/>
<protein>
    <submittedName>
        <fullName evidence="1">Uncharacterized protein</fullName>
    </submittedName>
</protein>